<evidence type="ECO:0000256" key="1">
    <source>
        <dbReference type="SAM" id="SignalP"/>
    </source>
</evidence>
<accession>A0AA38M7S2</accession>
<feature type="chain" id="PRO_5041272559" description="Chitin-binding type-2 domain-containing protein" evidence="1">
    <location>
        <begin position="18"/>
        <end position="227"/>
    </location>
</feature>
<dbReference type="AlphaFoldDB" id="A0AA38M7S2"/>
<gene>
    <name evidence="3" type="ORF">Zmor_023308</name>
</gene>
<feature type="signal peptide" evidence="1">
    <location>
        <begin position="1"/>
        <end position="17"/>
    </location>
</feature>
<proteinExistence type="predicted"/>
<evidence type="ECO:0000313" key="4">
    <source>
        <dbReference type="Proteomes" id="UP001168821"/>
    </source>
</evidence>
<evidence type="ECO:0000313" key="3">
    <source>
        <dbReference type="EMBL" id="KAJ3645667.1"/>
    </source>
</evidence>
<dbReference type="GO" id="GO:0005576">
    <property type="term" value="C:extracellular region"/>
    <property type="evidence" value="ECO:0007669"/>
    <property type="project" value="InterPro"/>
</dbReference>
<sequence length="227" mass="24650">MNILIICSLMLWGYCAAEEPLDYRLALAAECTPRECTSAGPLCESCTSLVACVEDGDTGNYTRNPVETCKGDTPLCIDGQCTTGDDPFCTGLSEVSFVCNQIGVFPDPFYHNKFVFCYKDGSTFKSILNVCDDGFGFNIATDLCSEPVTNAECPYEPYPVPLCDGPGQTGALPEKPSMYYLCKERAISSSKNAYYPYLYICPGTEEYVDYNCGSSTASTPSTTLPIT</sequence>
<keyword evidence="4" id="KW-1185">Reference proteome</keyword>
<comment type="caution">
    <text evidence="3">The sequence shown here is derived from an EMBL/GenBank/DDBJ whole genome shotgun (WGS) entry which is preliminary data.</text>
</comment>
<dbReference type="SMART" id="SM00494">
    <property type="entry name" value="ChtBD2"/>
    <property type="match status" value="1"/>
</dbReference>
<dbReference type="SUPFAM" id="SSF57625">
    <property type="entry name" value="Invertebrate chitin-binding proteins"/>
    <property type="match status" value="1"/>
</dbReference>
<evidence type="ECO:0000259" key="2">
    <source>
        <dbReference type="SMART" id="SM00494"/>
    </source>
</evidence>
<protein>
    <recommendedName>
        <fullName evidence="2">Chitin-binding type-2 domain-containing protein</fullName>
    </recommendedName>
</protein>
<reference evidence="3" key="1">
    <citation type="journal article" date="2023" name="G3 (Bethesda)">
        <title>Whole genome assemblies of Zophobas morio and Tenebrio molitor.</title>
        <authorList>
            <person name="Kaur S."/>
            <person name="Stinson S.A."/>
            <person name="diCenzo G.C."/>
        </authorList>
    </citation>
    <scope>NUCLEOTIDE SEQUENCE</scope>
    <source>
        <strain evidence="3">QUZm001</strain>
    </source>
</reference>
<dbReference type="InterPro" id="IPR002557">
    <property type="entry name" value="Chitin-bd_dom"/>
</dbReference>
<feature type="domain" description="Chitin-binding type-2" evidence="2">
    <location>
        <begin position="97"/>
        <end position="155"/>
    </location>
</feature>
<organism evidence="3 4">
    <name type="scientific">Zophobas morio</name>
    <dbReference type="NCBI Taxonomy" id="2755281"/>
    <lineage>
        <taxon>Eukaryota</taxon>
        <taxon>Metazoa</taxon>
        <taxon>Ecdysozoa</taxon>
        <taxon>Arthropoda</taxon>
        <taxon>Hexapoda</taxon>
        <taxon>Insecta</taxon>
        <taxon>Pterygota</taxon>
        <taxon>Neoptera</taxon>
        <taxon>Endopterygota</taxon>
        <taxon>Coleoptera</taxon>
        <taxon>Polyphaga</taxon>
        <taxon>Cucujiformia</taxon>
        <taxon>Tenebrionidae</taxon>
        <taxon>Zophobas</taxon>
    </lineage>
</organism>
<dbReference type="Proteomes" id="UP001168821">
    <property type="component" value="Unassembled WGS sequence"/>
</dbReference>
<name>A0AA38M7S2_9CUCU</name>
<dbReference type="InterPro" id="IPR036508">
    <property type="entry name" value="Chitin-bd_dom_sf"/>
</dbReference>
<keyword evidence="1" id="KW-0732">Signal</keyword>
<dbReference type="GO" id="GO:0008061">
    <property type="term" value="F:chitin binding"/>
    <property type="evidence" value="ECO:0007669"/>
    <property type="project" value="InterPro"/>
</dbReference>
<dbReference type="EMBL" id="JALNTZ010000007">
    <property type="protein sequence ID" value="KAJ3645667.1"/>
    <property type="molecule type" value="Genomic_DNA"/>
</dbReference>